<name>A0A239BVN9_9ACTN</name>
<proteinExistence type="predicted"/>
<sequence>MHGDKYPGDGGMEEKVIEGCTKRAGKVWGANPPTDIDDTA</sequence>
<evidence type="ECO:0000313" key="2">
    <source>
        <dbReference type="Proteomes" id="UP000198420"/>
    </source>
</evidence>
<dbReference type="Proteomes" id="UP000198420">
    <property type="component" value="Unassembled WGS sequence"/>
</dbReference>
<reference evidence="2" key="1">
    <citation type="submission" date="2017-06" db="EMBL/GenBank/DDBJ databases">
        <authorList>
            <person name="Varghese N."/>
            <person name="Submissions S."/>
        </authorList>
    </citation>
    <scope>NUCLEOTIDE SEQUENCE [LARGE SCALE GENOMIC DNA]</scope>
    <source>
        <strain evidence="2">DSM 44485</strain>
    </source>
</reference>
<evidence type="ECO:0000313" key="1">
    <source>
        <dbReference type="EMBL" id="SNS11970.1"/>
    </source>
</evidence>
<protein>
    <submittedName>
        <fullName evidence="1">Uncharacterized protein</fullName>
    </submittedName>
</protein>
<organism evidence="1 2">
    <name type="scientific">Actinomadura mexicana</name>
    <dbReference type="NCBI Taxonomy" id="134959"/>
    <lineage>
        <taxon>Bacteria</taxon>
        <taxon>Bacillati</taxon>
        <taxon>Actinomycetota</taxon>
        <taxon>Actinomycetes</taxon>
        <taxon>Streptosporangiales</taxon>
        <taxon>Thermomonosporaceae</taxon>
        <taxon>Actinomadura</taxon>
    </lineage>
</organism>
<keyword evidence="2" id="KW-1185">Reference proteome</keyword>
<gene>
    <name evidence="1" type="ORF">SAMN06265355_111134</name>
</gene>
<accession>A0A239BVN9</accession>
<dbReference type="EMBL" id="FZNP01000011">
    <property type="protein sequence ID" value="SNS11970.1"/>
    <property type="molecule type" value="Genomic_DNA"/>
</dbReference>
<dbReference type="AlphaFoldDB" id="A0A239BVN9"/>